<dbReference type="Proteomes" id="UP000030645">
    <property type="component" value="Unassembled WGS sequence"/>
</dbReference>
<sequence length="116" mass="13138">MHYKSWEDNQEEDVAPDPAHASSSRPPHRAPLTTLNIEERVARLEQAEQTRIQEIQQLRQEFHHYASWQVEATAALVQMLGQYTGAPDPWLPPAPVFPPYPPPATAEDEDDDSEGI</sequence>
<gene>
    <name evidence="2" type="ORF">L484_011823</name>
</gene>
<organism evidence="2 3">
    <name type="scientific">Morus notabilis</name>
    <dbReference type="NCBI Taxonomy" id="981085"/>
    <lineage>
        <taxon>Eukaryota</taxon>
        <taxon>Viridiplantae</taxon>
        <taxon>Streptophyta</taxon>
        <taxon>Embryophyta</taxon>
        <taxon>Tracheophyta</taxon>
        <taxon>Spermatophyta</taxon>
        <taxon>Magnoliopsida</taxon>
        <taxon>eudicotyledons</taxon>
        <taxon>Gunneridae</taxon>
        <taxon>Pentapetalae</taxon>
        <taxon>rosids</taxon>
        <taxon>fabids</taxon>
        <taxon>Rosales</taxon>
        <taxon>Moraceae</taxon>
        <taxon>Moreae</taxon>
        <taxon>Morus</taxon>
    </lineage>
</organism>
<proteinExistence type="predicted"/>
<keyword evidence="3" id="KW-1185">Reference proteome</keyword>
<feature type="region of interest" description="Disordered" evidence="1">
    <location>
        <begin position="85"/>
        <end position="116"/>
    </location>
</feature>
<accession>W9S6B7</accession>
<evidence type="ECO:0000313" key="2">
    <source>
        <dbReference type="EMBL" id="EXC28319.1"/>
    </source>
</evidence>
<protein>
    <submittedName>
        <fullName evidence="2">Uncharacterized protein</fullName>
    </submittedName>
</protein>
<evidence type="ECO:0000313" key="3">
    <source>
        <dbReference type="Proteomes" id="UP000030645"/>
    </source>
</evidence>
<feature type="region of interest" description="Disordered" evidence="1">
    <location>
        <begin position="1"/>
        <end position="32"/>
    </location>
</feature>
<reference evidence="3" key="1">
    <citation type="submission" date="2013-01" db="EMBL/GenBank/DDBJ databases">
        <title>Draft Genome Sequence of a Mulberry Tree, Morus notabilis C.K. Schneid.</title>
        <authorList>
            <person name="He N."/>
            <person name="Zhao S."/>
        </authorList>
    </citation>
    <scope>NUCLEOTIDE SEQUENCE</scope>
</reference>
<feature type="compositionally biased region" description="Acidic residues" evidence="1">
    <location>
        <begin position="106"/>
        <end position="116"/>
    </location>
</feature>
<feature type="compositionally biased region" description="Pro residues" evidence="1">
    <location>
        <begin position="89"/>
        <end position="104"/>
    </location>
</feature>
<dbReference type="EMBL" id="KE346162">
    <property type="protein sequence ID" value="EXC28319.1"/>
    <property type="molecule type" value="Genomic_DNA"/>
</dbReference>
<dbReference type="AlphaFoldDB" id="W9S6B7"/>
<evidence type="ECO:0000256" key="1">
    <source>
        <dbReference type="SAM" id="MobiDB-lite"/>
    </source>
</evidence>
<name>W9S6B7_9ROSA</name>